<dbReference type="InterPro" id="IPR011050">
    <property type="entry name" value="Pectin_lyase_fold/virulence"/>
</dbReference>
<dbReference type="NCBIfam" id="TIGR01901">
    <property type="entry name" value="adhes_NPXG"/>
    <property type="match status" value="1"/>
</dbReference>
<organism evidence="3 4">
    <name type="scientific">Dulcicalothrix desertica PCC 7102</name>
    <dbReference type="NCBI Taxonomy" id="232991"/>
    <lineage>
        <taxon>Bacteria</taxon>
        <taxon>Bacillati</taxon>
        <taxon>Cyanobacteriota</taxon>
        <taxon>Cyanophyceae</taxon>
        <taxon>Nostocales</taxon>
        <taxon>Calotrichaceae</taxon>
        <taxon>Dulcicalothrix</taxon>
    </lineage>
</organism>
<dbReference type="Proteomes" id="UP000271624">
    <property type="component" value="Unassembled WGS sequence"/>
</dbReference>
<evidence type="ECO:0000313" key="4">
    <source>
        <dbReference type="Proteomes" id="UP000271624"/>
    </source>
</evidence>
<proteinExistence type="predicted"/>
<dbReference type="Gene3D" id="2.160.20.10">
    <property type="entry name" value="Single-stranded right-handed beta-helix, Pectin lyase-like"/>
    <property type="match status" value="2"/>
</dbReference>
<evidence type="ECO:0000259" key="2">
    <source>
        <dbReference type="SMART" id="SM00912"/>
    </source>
</evidence>
<dbReference type="InterPro" id="IPR012334">
    <property type="entry name" value="Pectin_lyas_fold"/>
</dbReference>
<keyword evidence="1" id="KW-0812">Transmembrane</keyword>
<dbReference type="RefSeq" id="WP_158632759.1">
    <property type="nucleotide sequence ID" value="NZ_RSCL01000001.1"/>
</dbReference>
<evidence type="ECO:0000256" key="1">
    <source>
        <dbReference type="SAM" id="Phobius"/>
    </source>
</evidence>
<protein>
    <recommendedName>
        <fullName evidence="2">Filamentous haemagglutinin FhaB/tRNA nuclease CdiA-like TPS domain-containing protein</fullName>
    </recommendedName>
</protein>
<reference evidence="3" key="1">
    <citation type="submission" date="2018-12" db="EMBL/GenBank/DDBJ databases">
        <authorList>
            <person name="Will S."/>
            <person name="Neumann-Schaal M."/>
            <person name="Henke P."/>
        </authorList>
    </citation>
    <scope>NUCLEOTIDE SEQUENCE</scope>
    <source>
        <strain evidence="3">PCC 7102</strain>
    </source>
</reference>
<gene>
    <name evidence="3" type="ORF">DSM106972_007160</name>
</gene>
<reference evidence="3" key="2">
    <citation type="journal article" date="2019" name="Genome Biol. Evol.">
        <title>Day and night: Metabolic profiles and evolutionary relationships of six axenic non-marine cyanobacteria.</title>
        <authorList>
            <person name="Will S.E."/>
            <person name="Henke P."/>
            <person name="Boedeker C."/>
            <person name="Huang S."/>
            <person name="Brinkmann H."/>
            <person name="Rohde M."/>
            <person name="Jarek M."/>
            <person name="Friedl T."/>
            <person name="Seufert S."/>
            <person name="Schumacher M."/>
            <person name="Overmann J."/>
            <person name="Neumann-Schaal M."/>
            <person name="Petersen J."/>
        </authorList>
    </citation>
    <scope>NUCLEOTIDE SEQUENCE [LARGE SCALE GENOMIC DNA]</scope>
    <source>
        <strain evidence="3">PCC 7102</strain>
    </source>
</reference>
<dbReference type="OrthoDB" id="475384at2"/>
<feature type="transmembrane region" description="Helical" evidence="1">
    <location>
        <begin position="14"/>
        <end position="37"/>
    </location>
</feature>
<feature type="domain" description="Filamentous haemagglutinin FhaB/tRNA nuclease CdiA-like TPS" evidence="2">
    <location>
        <begin position="41"/>
        <end position="153"/>
    </location>
</feature>
<evidence type="ECO:0000313" key="3">
    <source>
        <dbReference type="EMBL" id="RUT10221.1"/>
    </source>
</evidence>
<sequence length="969" mass="100206">MTTVRSYGAQLAQACYLIIGAIAAIFTFDVVSCGAFAQITPDGTLPNNSHVSVQGKTRVIEQGTKVGENLFHSFEKFSVPTGIIADFNNPLDIQNIITRVTGNEVSNINGSISAKGAANLFLLNPNGIIFGRNASLNIGGSFIGSTASSINFADGTRYSVSKESTPLLTVSVPIGLQFGTNPGSISNQSQVTDTEKQRVGLQVKPEKTLALVSGDITLNGGYLTATGGNSTGGRIELGSVASNSLVSLKPVSKGWALGYENTKNFGDIKLSRQAIVNASGNGGGDIHIEARSLRLTEGARVLARTLNTRHGGKLTINASESVEIIGVSANGKEPSGLRTETRGDGDAGALTVNTKRLLLQDGGLISTGAILRPPIKGAGGNININASESVELIGETIGKTPDDTFQSRLTTQTRGDGAAGDLTINTGKLSVKNGGQIAAGTFPRSRGAGGNLIINASDSVEVLGISADNRVTTQVSRITNLTAGAGNAKTLTIDTKKLTAKGGGLISAGAISRSSDPNNLSFGQGGTLNINASDSVEVIGGIPRSNIRSRLTTSTEGAGNAGNLTINTGKLIIKEGGQVSAGTNFYSIGEGGNLTINASESVEVSGESLYGEQVYSRLTNRTSGQGNVATSKINTKKLIIQDGGQVSSDTLNQGLAGKLDVTASDSIEIRGTSSDNFPSRLSALTGNNSASSAGDLSINTGQLIIENGADVTVGATGLGDAGNLLIEADNITLNNQGSIKASTVSGEGGNINLQVLSLILMRHNSSISTQAGNNGNGGNIDISSQFIVANKRENNDIIANAERGSGGKINITTQGIYGLEYRPQLTNFSDINASSQFGINGTVLINTQDLDPNRGLINLPVEPGTPQVAQDCQVGSENQSQFVVTGRGGLPSNPRVAFSSDTPQVDWVTRARSNNQYKSPVATQNSTTPTQPIVEATSLVKNANGEVFLREAPIKSREEWQRMTLGCNG</sequence>
<dbReference type="SUPFAM" id="SSF51126">
    <property type="entry name" value="Pectin lyase-like"/>
    <property type="match status" value="3"/>
</dbReference>
<comment type="caution">
    <text evidence="3">The sequence shown here is derived from an EMBL/GenBank/DDBJ whole genome shotgun (WGS) entry which is preliminary data.</text>
</comment>
<accession>A0A433VVU7</accession>
<dbReference type="AlphaFoldDB" id="A0A433VVU7"/>
<dbReference type="SMART" id="SM00912">
    <property type="entry name" value="Haemagg_act"/>
    <property type="match status" value="1"/>
</dbReference>
<dbReference type="InterPro" id="IPR008638">
    <property type="entry name" value="FhaB/CdiA-like_TPS"/>
</dbReference>
<dbReference type="EMBL" id="RSCL01000001">
    <property type="protein sequence ID" value="RUT10221.1"/>
    <property type="molecule type" value="Genomic_DNA"/>
</dbReference>
<dbReference type="Pfam" id="PF05860">
    <property type="entry name" value="TPS"/>
    <property type="match status" value="1"/>
</dbReference>
<keyword evidence="1" id="KW-0472">Membrane</keyword>
<keyword evidence="4" id="KW-1185">Reference proteome</keyword>
<keyword evidence="1" id="KW-1133">Transmembrane helix</keyword>
<name>A0A433VVU7_9CYAN</name>